<comment type="catalytic activity">
    <reaction evidence="1">
        <text>(6S)-5-formyl-5,6,7,8-tetrahydrofolate + ATP = (6R)-5,10-methenyltetrahydrofolate + ADP + phosphate</text>
        <dbReference type="Rhea" id="RHEA:10488"/>
        <dbReference type="ChEBI" id="CHEBI:30616"/>
        <dbReference type="ChEBI" id="CHEBI:43474"/>
        <dbReference type="ChEBI" id="CHEBI:57455"/>
        <dbReference type="ChEBI" id="CHEBI:57457"/>
        <dbReference type="ChEBI" id="CHEBI:456216"/>
        <dbReference type="EC" id="6.3.3.2"/>
    </reaction>
</comment>
<dbReference type="Proteomes" id="UP000092498">
    <property type="component" value="Chromosome"/>
</dbReference>
<reference evidence="2 3" key="1">
    <citation type="submission" date="2015-11" db="EMBL/GenBank/DDBJ databases">
        <title>Whole-Genome Sequence of Candidatus Oderbacter manganicum from the National Park Lower Oder Valley, Germany.</title>
        <authorList>
            <person name="Braun B."/>
            <person name="Liere K."/>
            <person name="Szewzyk U."/>
        </authorList>
    </citation>
    <scope>NUCLEOTIDE SEQUENCE [LARGE SCALE GENOMIC DNA]</scope>
    <source>
        <strain evidence="2 3">OTSz_A_272</strain>
    </source>
</reference>
<dbReference type="Gene3D" id="3.40.50.10420">
    <property type="entry name" value="NagB/RpiA/CoA transferase-like"/>
    <property type="match status" value="1"/>
</dbReference>
<dbReference type="STRING" id="1759059.ATE48_06310"/>
<dbReference type="InterPro" id="IPR037171">
    <property type="entry name" value="NagB/RpiA_transferase-like"/>
</dbReference>
<keyword evidence="1" id="KW-0479">Metal-binding</keyword>
<dbReference type="FunCoup" id="A0A1B1AG74">
    <property type="interactions" value="338"/>
</dbReference>
<dbReference type="InParanoid" id="A0A1B1AG74"/>
<keyword evidence="1" id="KW-0547">Nucleotide-binding</keyword>
<dbReference type="PANTHER" id="PTHR23407:SF11">
    <property type="entry name" value="CHROMOSOME UNDETERMINED SCAFFOLD_24, WHOLE GENOME SHOTGUN SEQUENCE"/>
    <property type="match status" value="1"/>
</dbReference>
<dbReference type="GO" id="GO:0005524">
    <property type="term" value="F:ATP binding"/>
    <property type="evidence" value="ECO:0007669"/>
    <property type="project" value="UniProtKB-KW"/>
</dbReference>
<dbReference type="EC" id="6.3.3.2" evidence="1"/>
<dbReference type="GO" id="GO:0009396">
    <property type="term" value="P:folic acid-containing compound biosynthetic process"/>
    <property type="evidence" value="ECO:0007669"/>
    <property type="project" value="TreeGrafter"/>
</dbReference>
<dbReference type="GO" id="GO:0035999">
    <property type="term" value="P:tetrahydrofolate interconversion"/>
    <property type="evidence" value="ECO:0007669"/>
    <property type="project" value="TreeGrafter"/>
</dbReference>
<dbReference type="SUPFAM" id="SSF100950">
    <property type="entry name" value="NagB/RpiA/CoA transferase-like"/>
    <property type="match status" value="1"/>
</dbReference>
<dbReference type="EMBL" id="CP013244">
    <property type="protein sequence ID" value="ANP45554.1"/>
    <property type="molecule type" value="Genomic_DNA"/>
</dbReference>
<keyword evidence="3" id="KW-1185">Reference proteome</keyword>
<dbReference type="NCBIfam" id="TIGR02727">
    <property type="entry name" value="MTHFS_bact"/>
    <property type="match status" value="1"/>
</dbReference>
<organism evidence="2 3">
    <name type="scientific">Candidatus Viadribacter manganicus</name>
    <dbReference type="NCBI Taxonomy" id="1759059"/>
    <lineage>
        <taxon>Bacteria</taxon>
        <taxon>Pseudomonadati</taxon>
        <taxon>Pseudomonadota</taxon>
        <taxon>Alphaproteobacteria</taxon>
        <taxon>Hyphomonadales</taxon>
        <taxon>Hyphomonadaceae</taxon>
        <taxon>Candidatus Viadribacter</taxon>
    </lineage>
</organism>
<keyword evidence="1" id="KW-0460">Magnesium</keyword>
<dbReference type="Pfam" id="PF01812">
    <property type="entry name" value="5-FTHF_cyc-lig"/>
    <property type="match status" value="1"/>
</dbReference>
<dbReference type="InterPro" id="IPR002698">
    <property type="entry name" value="FTHF_cligase"/>
</dbReference>
<gene>
    <name evidence="2" type="ORF">ATE48_06310</name>
</gene>
<dbReference type="GO" id="GO:0046872">
    <property type="term" value="F:metal ion binding"/>
    <property type="evidence" value="ECO:0007669"/>
    <property type="project" value="UniProtKB-KW"/>
</dbReference>
<name>A0A1B1AG74_9PROT</name>
<comment type="cofactor">
    <cofactor evidence="1">
        <name>Mg(2+)</name>
        <dbReference type="ChEBI" id="CHEBI:18420"/>
    </cofactor>
</comment>
<dbReference type="RefSeq" id="WP_066769054.1">
    <property type="nucleotide sequence ID" value="NZ_CP013244.1"/>
</dbReference>
<dbReference type="KEGG" id="cbot:ATE48_06310"/>
<keyword evidence="1" id="KW-0067">ATP-binding</keyword>
<dbReference type="PANTHER" id="PTHR23407">
    <property type="entry name" value="ATPASE INHIBITOR/5-FORMYLTETRAHYDROFOLATE CYCLO-LIGASE"/>
    <property type="match status" value="1"/>
</dbReference>
<dbReference type="GO" id="GO:0030272">
    <property type="term" value="F:5-formyltetrahydrofolate cyclo-ligase activity"/>
    <property type="evidence" value="ECO:0007669"/>
    <property type="project" value="UniProtKB-EC"/>
</dbReference>
<evidence type="ECO:0000313" key="3">
    <source>
        <dbReference type="Proteomes" id="UP000092498"/>
    </source>
</evidence>
<dbReference type="AlphaFoldDB" id="A0A1B1AG74"/>
<dbReference type="InterPro" id="IPR024185">
    <property type="entry name" value="FTHF_cligase-like_sf"/>
</dbReference>
<sequence length="199" mass="21244">MTSTDLEAEKADARMLMRAERNAVEPRDAPLKLIENFPLELAKLSPAAGYWPVGGEIDCRPLLAALAKAGCTVALPRMEGRNGPARFLAWRGNEILTADAFGVPSPPATGADLSPRLFLVPLLAFDRAGRRLGQGGGHYDRIISLYRAHGAVAVGVAYAEQEMGVVPTGPHDAHLDWIITPKEAIRCGRGEGLRGRSGA</sequence>
<proteinExistence type="inferred from homology"/>
<protein>
    <recommendedName>
        <fullName evidence="1">5-formyltetrahydrofolate cyclo-ligase</fullName>
        <ecNumber evidence="1">6.3.3.2</ecNumber>
    </recommendedName>
</protein>
<evidence type="ECO:0000313" key="2">
    <source>
        <dbReference type="EMBL" id="ANP45554.1"/>
    </source>
</evidence>
<evidence type="ECO:0000256" key="1">
    <source>
        <dbReference type="RuleBase" id="RU361279"/>
    </source>
</evidence>
<comment type="similarity">
    <text evidence="1">Belongs to the 5-formyltetrahydrofolate cyclo-ligase family.</text>
</comment>
<accession>A0A1B1AG74</accession>